<proteinExistence type="predicted"/>
<dbReference type="InterPro" id="IPR002826">
    <property type="entry name" value="MptE-like"/>
</dbReference>
<gene>
    <name evidence="2" type="ORF">IMCC3135_24265</name>
</gene>
<dbReference type="RefSeq" id="WP_157736239.1">
    <property type="nucleotide sequence ID" value="NZ_CP018632.1"/>
</dbReference>
<organism evidence="2 3">
    <name type="scientific">Granulosicoccus antarcticus IMCC3135</name>
    <dbReference type="NCBI Taxonomy" id="1192854"/>
    <lineage>
        <taxon>Bacteria</taxon>
        <taxon>Pseudomonadati</taxon>
        <taxon>Pseudomonadota</taxon>
        <taxon>Gammaproteobacteria</taxon>
        <taxon>Chromatiales</taxon>
        <taxon>Granulosicoccaceae</taxon>
        <taxon>Granulosicoccus</taxon>
    </lineage>
</organism>
<sequence length="829" mass="94020">MNYYYEENTWGERFIPDLNRTVFQNASAASYFENELDFDLLEPNKLTIIVGSDSGLLYKYLCSQPIPASSRIIIIEPADVFEIVNEECQQWLSTQAPQTAEPVVSLHLVENLDSEVLNDSDTAFFFAGKIQQTQAKCATQDYQNIYYPLYREVREILATRAHVLQNRYSIKLYVEQQMNNCIDNHTPMRAQPDFGKDRVAVIMGGGPSLDDQLDWIVHNRSKIFLIAVSRICGKLHKLHLIPDMVVAVDSHPVTYAAAKMGTHWEHVPLASSYHVAHELLKQWRGPHYFLGYRYPWEAMNREPTDTVESVGPTVGHSAIVLAERLGFSTILLAGIDLCLNASGGSHAQGTPEAELLKLPGTYEARVTTYAGNQAGIPLGFYRGIDSLNTIGQEINQHSDKLFNLNIDAAKIPSIKYLNAKNVTLPESKPRFDTSEYAELTTDQLSALAKKLMGHKREFEKIKDIASKAKACIDQIYGKNGKPPNPEYHQRLDALEARLNKVSSYAIDTVRYFMAPEFAQLRKPSGFDAMEEDDMELWVRQYYKITHRGARYFQQALESSLETIELRKAEQSSTPDIDYLIKKWTDVKTPGRVSIFRENLLEYATDDQIILLQQSDSAYFQSLLTKDEVHEKLVVHNYGTIRKTMQSLRYLRDKKCVSDLQSYYEKLKDMEWPYGTIASFIKGNLAEINAENELSIEQYQKVIDNCGEQLNAGDETLESIGTLIEESLTNLTRIYLDQQDGDSAASTLGTLCEITPQYIPSYANLLNLLGNYESAVELLEIYLANFKHDYRAARQLVQLHKNMGNNEAHQKAVQLAEGIRNKNTLTTKAA</sequence>
<dbReference type="AlphaFoldDB" id="A0A2Z2NYB7"/>
<keyword evidence="3" id="KW-1185">Reference proteome</keyword>
<evidence type="ECO:0000313" key="3">
    <source>
        <dbReference type="Proteomes" id="UP000250079"/>
    </source>
</evidence>
<accession>A0A2Z2NYB7</accession>
<reference evidence="2 3" key="1">
    <citation type="submission" date="2016-12" db="EMBL/GenBank/DDBJ databases">
        <authorList>
            <person name="Song W.-J."/>
            <person name="Kurnit D.M."/>
        </authorList>
    </citation>
    <scope>NUCLEOTIDE SEQUENCE [LARGE SCALE GENOMIC DNA]</scope>
    <source>
        <strain evidence="2 3">IMCC3135</strain>
    </source>
</reference>
<dbReference type="SUPFAM" id="SSF48452">
    <property type="entry name" value="TPR-like"/>
    <property type="match status" value="1"/>
</dbReference>
<feature type="domain" description="6-hydroxymethylpterin diphosphokinase MptE-like" evidence="1">
    <location>
        <begin position="192"/>
        <end position="339"/>
    </location>
</feature>
<dbReference type="PANTHER" id="PTHR41786:SF1">
    <property type="entry name" value="6-HYDROXYMETHYLPTERIN DIPHOSPHOKINASE MPTE-LIKE DOMAIN-CONTAINING PROTEIN"/>
    <property type="match status" value="1"/>
</dbReference>
<dbReference type="Gene3D" id="1.25.40.10">
    <property type="entry name" value="Tetratricopeptide repeat domain"/>
    <property type="match status" value="1"/>
</dbReference>
<dbReference type="InterPro" id="IPR011990">
    <property type="entry name" value="TPR-like_helical_dom_sf"/>
</dbReference>
<dbReference type="KEGG" id="gai:IMCC3135_24265"/>
<dbReference type="Pfam" id="PF01973">
    <property type="entry name" value="MptE-like"/>
    <property type="match status" value="1"/>
</dbReference>
<evidence type="ECO:0000313" key="2">
    <source>
        <dbReference type="EMBL" id="ASJ74921.1"/>
    </source>
</evidence>
<dbReference type="OrthoDB" id="9146744at2"/>
<evidence type="ECO:0000259" key="1">
    <source>
        <dbReference type="Pfam" id="PF01973"/>
    </source>
</evidence>
<dbReference type="EMBL" id="CP018632">
    <property type="protein sequence ID" value="ASJ74921.1"/>
    <property type="molecule type" value="Genomic_DNA"/>
</dbReference>
<protein>
    <recommendedName>
        <fullName evidence="1">6-hydroxymethylpterin diphosphokinase MptE-like domain-containing protein</fullName>
    </recommendedName>
</protein>
<dbReference type="PANTHER" id="PTHR41786">
    <property type="entry name" value="MOTILITY ACCESSORY FACTOR MAF"/>
    <property type="match status" value="1"/>
</dbReference>
<dbReference type="Proteomes" id="UP000250079">
    <property type="component" value="Chromosome"/>
</dbReference>
<name>A0A2Z2NYB7_9GAMM</name>